<dbReference type="EMBL" id="BSSV01000001">
    <property type="protein sequence ID" value="GLX84112.1"/>
    <property type="molecule type" value="Genomic_DNA"/>
</dbReference>
<protein>
    <recommendedName>
        <fullName evidence="2">DUF2059 domain-containing protein</fullName>
    </recommendedName>
</protein>
<evidence type="ECO:0000256" key="1">
    <source>
        <dbReference type="SAM" id="SignalP"/>
    </source>
</evidence>
<gene>
    <name evidence="3" type="ORF">tloyanaT_03640</name>
</gene>
<feature type="signal peptide" evidence="1">
    <location>
        <begin position="1"/>
        <end position="25"/>
    </location>
</feature>
<dbReference type="RefSeq" id="WP_284295658.1">
    <property type="nucleotide sequence ID" value="NZ_BSSV01000001.1"/>
</dbReference>
<dbReference type="InterPro" id="IPR018637">
    <property type="entry name" value="DUF2059"/>
</dbReference>
<dbReference type="Proteomes" id="UP001157134">
    <property type="component" value="Unassembled WGS sequence"/>
</dbReference>
<evidence type="ECO:0000313" key="4">
    <source>
        <dbReference type="Proteomes" id="UP001157134"/>
    </source>
</evidence>
<name>A0ABQ6H8Z2_9GAMM</name>
<organism evidence="3 4">
    <name type="scientific">Thalassotalea loyana</name>
    <dbReference type="NCBI Taxonomy" id="280483"/>
    <lineage>
        <taxon>Bacteria</taxon>
        <taxon>Pseudomonadati</taxon>
        <taxon>Pseudomonadota</taxon>
        <taxon>Gammaproteobacteria</taxon>
        <taxon>Alteromonadales</taxon>
        <taxon>Colwelliaceae</taxon>
        <taxon>Thalassotalea</taxon>
    </lineage>
</organism>
<accession>A0ABQ6H8Z2</accession>
<keyword evidence="1" id="KW-0732">Signal</keyword>
<keyword evidence="4" id="KW-1185">Reference proteome</keyword>
<proteinExistence type="predicted"/>
<comment type="caution">
    <text evidence="3">The sequence shown here is derived from an EMBL/GenBank/DDBJ whole genome shotgun (WGS) entry which is preliminary data.</text>
</comment>
<dbReference type="Pfam" id="PF09832">
    <property type="entry name" value="DUF2059"/>
    <property type="match status" value="1"/>
</dbReference>
<evidence type="ECO:0000313" key="3">
    <source>
        <dbReference type="EMBL" id="GLX84112.1"/>
    </source>
</evidence>
<feature type="chain" id="PRO_5046580299" description="DUF2059 domain-containing protein" evidence="1">
    <location>
        <begin position="26"/>
        <end position="281"/>
    </location>
</feature>
<sequence length="281" mass="31601">MKKFTSFLGGTLIAVSSLLTFNLHAESASDGQIYQLLDKSGTTRMIEGLPLQMQAMGQQIGLTAKDPKEHQDFMSLFVGTINTDQMMQQMLDSVKSNMSSDDIQGVLDWLNSDVGERIVSAELKSAEPEFQQALMLYIAELQTSPPSNERKQVIMDFVEKSNMVDQGMNMVANMMKNMFAAVKAKEPDNKELAANLDNQLAFMVDSMRPAFEQQMVLTSYYLYQDISNEDIAKYSQFFEQPTGQKYLTVMYEALSDTMSTWGTSMITELMAQHDKLEANAE</sequence>
<reference evidence="3 4" key="1">
    <citation type="submission" date="2023-03" db="EMBL/GenBank/DDBJ databases">
        <title>Thalassotalea loyana LMG 22536T draft genome sequence.</title>
        <authorList>
            <person name="Sawabe T."/>
        </authorList>
    </citation>
    <scope>NUCLEOTIDE SEQUENCE [LARGE SCALE GENOMIC DNA]</scope>
    <source>
        <strain evidence="3 4">LMG 22536</strain>
    </source>
</reference>
<feature type="domain" description="DUF2059" evidence="2">
    <location>
        <begin position="84"/>
        <end position="139"/>
    </location>
</feature>
<evidence type="ECO:0000259" key="2">
    <source>
        <dbReference type="Pfam" id="PF09832"/>
    </source>
</evidence>